<proteinExistence type="predicted"/>
<organism evidence="1">
    <name type="scientific">Noctiluca scintillans</name>
    <name type="common">Sea sparkle</name>
    <name type="synonym">Red tide dinoflagellate</name>
    <dbReference type="NCBI Taxonomy" id="2966"/>
    <lineage>
        <taxon>Eukaryota</taxon>
        <taxon>Sar</taxon>
        <taxon>Alveolata</taxon>
        <taxon>Dinophyceae</taxon>
        <taxon>Noctilucales</taxon>
        <taxon>Noctilucaceae</taxon>
        <taxon>Noctiluca</taxon>
    </lineage>
</organism>
<protein>
    <submittedName>
        <fullName evidence="1">Uncharacterized protein</fullName>
    </submittedName>
</protein>
<dbReference type="AlphaFoldDB" id="A0A7S1ADS3"/>
<accession>A0A7S1ADS3</accession>
<gene>
    <name evidence="1" type="ORF">NSCI0253_LOCUS25216</name>
</gene>
<sequence length="150" mass="17650">MLIMHTVRIMFAKFLLRETVPPRARWTLRPQVWVSWTDRADNMRSAKLIDTFAVIMSLFGEARRPTTAYSSKDFITAHHNQERHVDRCLLITRIHPTVQSLKLSRRARTKLFFTLPRIPPPLVVFAHLTYHVARDEWCRTTAGRGPWLCK</sequence>
<reference evidence="1" key="1">
    <citation type="submission" date="2021-01" db="EMBL/GenBank/DDBJ databases">
        <authorList>
            <person name="Corre E."/>
            <person name="Pelletier E."/>
            <person name="Niang G."/>
            <person name="Scheremetjew M."/>
            <person name="Finn R."/>
            <person name="Kale V."/>
            <person name="Holt S."/>
            <person name="Cochrane G."/>
            <person name="Meng A."/>
            <person name="Brown T."/>
            <person name="Cohen L."/>
        </authorList>
    </citation>
    <scope>NUCLEOTIDE SEQUENCE</scope>
</reference>
<name>A0A7S1ADS3_NOCSC</name>
<evidence type="ECO:0000313" key="1">
    <source>
        <dbReference type="EMBL" id="CAD8850866.1"/>
    </source>
</evidence>
<dbReference type="EMBL" id="HBFQ01035742">
    <property type="protein sequence ID" value="CAD8850866.1"/>
    <property type="molecule type" value="Transcribed_RNA"/>
</dbReference>